<dbReference type="EMBL" id="CP045997">
    <property type="protein sequence ID" value="QHV99567.1"/>
    <property type="molecule type" value="Genomic_DNA"/>
</dbReference>
<evidence type="ECO:0008006" key="4">
    <source>
        <dbReference type="Google" id="ProtNLM"/>
    </source>
</evidence>
<evidence type="ECO:0000313" key="2">
    <source>
        <dbReference type="EMBL" id="QHV99567.1"/>
    </source>
</evidence>
<name>A0A6P1W6A0_9BACT</name>
<sequence>MNISLKRWVKLLLLLAAIPFLIVGVAYFILVNDLKDVIKYAIGKQTKGGYELKSKDIKLSILDKTVRIDDLVFTRKDTTNVPVYYDVKIPKAQLSIESWRELLVNKRLLIDSFLIEKPEIVIHDYKVHEKSRHQTSFHTSMILENLQKILDHLHAKSFVIQEGSLTLFKRNSAEPLRIKDVTLTVHNFLKIDNNDKRLFGSDNLELALGRQRWVLSDGKNILSFRGLRFSSASQLFEIDSVHFHKPATAEQDEVILRADKFYFNSKHLPAIYQKGELSLDTLICVRPVLTLPLTTQRVPVKDTSIHSNIKSLFKNVAIRYTEIKDGEILLGSPKNNALKAGTQKANLNIFNLKVNPQNEHLITTDSINLNLNNITFFSKDSLFKISVERFTLLNDDVLFKNVHYGPASPKVAGKGLTFTAPALRLNNVSLDDLIRKRLVATDAELVNPNITLIATRKEPLKPKITANHDTVTRKKTDIYQTLNSFGELLQVDRFHIINGSGQYKLAGKTKPVHAELKGLNALIMVRDLLASDSLIKIKRAIADLKVQQMTVAANGLKLQLSNYRMNGRHRFNWVDKLQIDLASGVSVAANKLYWEAFSWDILQQTKVIQIDQVRVHDLLVDAQIKPKATAAEPVVAAADKPQAKGLPKLRIGKLLADHLNLKASLPKSGLAGFEGHTIEIAELTTDPKYFRWAQFLGNLNNLYFRQPNGRQITVAQIALHSHQHTVLSDIRYADNSQGKTMHVVLPKMQIKGPFPSTDFTNINLSSVLLDRPEVTMVTEFKEKSGASGIAKAFFIPLNLALHELDIQQARINLITKKGKDSTQLQTIVDVEAKSIHAKKHEDATFASIRVSPADLKLAMPKIKTTVQSVNVQLTNGKLLATKDGKPSLTTHLLANLTLQDLHPTLTSKKNTAPPELRIKGLAGTIDMPNFRWTAGQKMAWPTFVDHANVAITDLSFKSARSTIKAAKVSWEHKNERLQLDNFQLSPLITKEEFMTPPNLQSDYITIQGEQAQLNGVKAARWYRDSTLVVNHIVVKNIITDVSRDKRLPDPAVLPNKLMPTRLISGIKVPFHIDSISVINSQVNYHETSKITNRVGTVPLKDINGTLKTVTNRPTKSTDSLKLLASTKLLGLHIKRLHYRESYGDSLSGFHMILRTSDLNMPELSPITNPMAAADLEDGYLEPIMARIAGNKYASVGNMRFYYKNLKLRLLGHKDTSRRSLLIKFENFVASNILRKKNRQEARIFYDRDQKKFIFGYWIKSIMSGVLTSVGVKANKKYHANYLKLSQQHTLPAED</sequence>
<gene>
    <name evidence="2" type="ORF">GJR95_33175</name>
</gene>
<evidence type="ECO:0000256" key="1">
    <source>
        <dbReference type="SAM" id="Phobius"/>
    </source>
</evidence>
<organism evidence="2 3">
    <name type="scientific">Spirosoma endbachense</name>
    <dbReference type="NCBI Taxonomy" id="2666025"/>
    <lineage>
        <taxon>Bacteria</taxon>
        <taxon>Pseudomonadati</taxon>
        <taxon>Bacteroidota</taxon>
        <taxon>Cytophagia</taxon>
        <taxon>Cytophagales</taxon>
        <taxon>Cytophagaceae</taxon>
        <taxon>Spirosoma</taxon>
    </lineage>
</organism>
<reference evidence="2 3" key="1">
    <citation type="submission" date="2019-11" db="EMBL/GenBank/DDBJ databases">
        <title>Spirosoma endbachense sp. nov., isolated from a natural salt meadow.</title>
        <authorList>
            <person name="Rojas J."/>
            <person name="Ambika Manirajan B."/>
            <person name="Ratering S."/>
            <person name="Suarez C."/>
            <person name="Geissler-Plaum R."/>
            <person name="Schnell S."/>
        </authorList>
    </citation>
    <scope>NUCLEOTIDE SEQUENCE [LARGE SCALE GENOMIC DNA]</scope>
    <source>
        <strain evidence="2 3">I-24</strain>
    </source>
</reference>
<keyword evidence="3" id="KW-1185">Reference proteome</keyword>
<accession>A0A6P1W6A0</accession>
<keyword evidence="1" id="KW-0472">Membrane</keyword>
<dbReference type="RefSeq" id="WP_162389968.1">
    <property type="nucleotide sequence ID" value="NZ_CP045997.1"/>
</dbReference>
<keyword evidence="1" id="KW-0812">Transmembrane</keyword>
<dbReference type="Proteomes" id="UP000464577">
    <property type="component" value="Chromosome"/>
</dbReference>
<proteinExistence type="predicted"/>
<keyword evidence="1" id="KW-1133">Transmembrane helix</keyword>
<feature type="transmembrane region" description="Helical" evidence="1">
    <location>
        <begin position="12"/>
        <end position="30"/>
    </location>
</feature>
<protein>
    <recommendedName>
        <fullName evidence="4">DUF748 domain-containing protein</fullName>
    </recommendedName>
</protein>
<dbReference type="KEGG" id="senf:GJR95_33175"/>
<evidence type="ECO:0000313" key="3">
    <source>
        <dbReference type="Proteomes" id="UP000464577"/>
    </source>
</evidence>